<dbReference type="PRINTS" id="PR00334">
    <property type="entry name" value="KININOGEN"/>
</dbReference>
<keyword evidence="2 5" id="KW-0963">Cytoplasm</keyword>
<dbReference type="NCBIfam" id="NF009762">
    <property type="entry name" value="PRK13263.1"/>
    <property type="match status" value="1"/>
</dbReference>
<evidence type="ECO:0000256" key="4">
    <source>
        <dbReference type="ARBA" id="ARBA00023186"/>
    </source>
</evidence>
<dbReference type="InterPro" id="IPR004029">
    <property type="entry name" value="UreE_N"/>
</dbReference>
<dbReference type="SUPFAM" id="SSF69287">
    <property type="entry name" value="Urease metallochaperone UreE, N-terminal domain"/>
    <property type="match status" value="1"/>
</dbReference>
<proteinExistence type="inferred from homology"/>
<evidence type="ECO:0000313" key="8">
    <source>
        <dbReference type="EMBL" id="NML18443.1"/>
    </source>
</evidence>
<dbReference type="GO" id="GO:0006457">
    <property type="term" value="P:protein folding"/>
    <property type="evidence" value="ECO:0007669"/>
    <property type="project" value="InterPro"/>
</dbReference>
<dbReference type="GO" id="GO:0005737">
    <property type="term" value="C:cytoplasm"/>
    <property type="evidence" value="ECO:0007669"/>
    <property type="project" value="UniProtKB-SubCell"/>
</dbReference>
<evidence type="ECO:0000256" key="6">
    <source>
        <dbReference type="SAM" id="MobiDB-lite"/>
    </source>
</evidence>
<comment type="function">
    <text evidence="5">Involved in urease metallocenter assembly. Binds nickel. Probably functions as a nickel donor during metallocenter assembly.</text>
</comment>
<reference evidence="8 9" key="1">
    <citation type="submission" date="2020-04" db="EMBL/GenBank/DDBJ databases">
        <title>Azohydromonas sp. isolated from soil.</title>
        <authorList>
            <person name="Dahal R.H."/>
        </authorList>
    </citation>
    <scope>NUCLEOTIDE SEQUENCE [LARGE SCALE GENOMIC DNA]</scope>
    <source>
        <strain evidence="8 9">G-1-1-14</strain>
    </source>
</reference>
<protein>
    <recommendedName>
        <fullName evidence="5">Urease accessory protein UreE</fullName>
    </recommendedName>
</protein>
<dbReference type="GO" id="GO:0065003">
    <property type="term" value="P:protein-containing complex assembly"/>
    <property type="evidence" value="ECO:0007669"/>
    <property type="project" value="InterPro"/>
</dbReference>
<dbReference type="Proteomes" id="UP000574067">
    <property type="component" value="Unassembled WGS sequence"/>
</dbReference>
<dbReference type="GO" id="GO:0051082">
    <property type="term" value="F:unfolded protein binding"/>
    <property type="evidence" value="ECO:0007669"/>
    <property type="project" value="UniProtKB-UniRule"/>
</dbReference>
<dbReference type="AlphaFoldDB" id="A0A848FJM3"/>
<dbReference type="InterPro" id="IPR012406">
    <property type="entry name" value="UreE"/>
</dbReference>
<keyword evidence="4 5" id="KW-0143">Chaperone</keyword>
<name>A0A848FJM3_9BURK</name>
<dbReference type="RefSeq" id="WP_169163340.1">
    <property type="nucleotide sequence ID" value="NZ_JABBFW010000032.1"/>
</dbReference>
<dbReference type="Pfam" id="PF02814">
    <property type="entry name" value="UreE_N"/>
    <property type="match status" value="1"/>
</dbReference>
<dbReference type="Gene3D" id="3.30.70.790">
    <property type="entry name" value="UreE, C-terminal domain"/>
    <property type="match status" value="1"/>
</dbReference>
<dbReference type="GO" id="GO:0019627">
    <property type="term" value="P:urea metabolic process"/>
    <property type="evidence" value="ECO:0007669"/>
    <property type="project" value="InterPro"/>
</dbReference>
<evidence type="ECO:0000256" key="5">
    <source>
        <dbReference type="HAMAP-Rule" id="MF_00822"/>
    </source>
</evidence>
<dbReference type="NCBIfam" id="NF009751">
    <property type="entry name" value="PRK13261.1-1"/>
    <property type="match status" value="1"/>
</dbReference>
<gene>
    <name evidence="5 8" type="primary">ureE</name>
    <name evidence="8" type="ORF">HHL10_26080</name>
</gene>
<evidence type="ECO:0000259" key="7">
    <source>
        <dbReference type="SMART" id="SM00988"/>
    </source>
</evidence>
<dbReference type="Gene3D" id="2.60.260.20">
    <property type="entry name" value="Urease metallochaperone UreE, N-terminal domain"/>
    <property type="match status" value="1"/>
</dbReference>
<dbReference type="GO" id="GO:0016151">
    <property type="term" value="F:nickel cation binding"/>
    <property type="evidence" value="ECO:0007669"/>
    <property type="project" value="UniProtKB-UniRule"/>
</dbReference>
<accession>A0A848FJM3</accession>
<feature type="region of interest" description="Disordered" evidence="6">
    <location>
        <begin position="155"/>
        <end position="237"/>
    </location>
</feature>
<dbReference type="InterPro" id="IPR007864">
    <property type="entry name" value="UreE_C_dom"/>
</dbReference>
<keyword evidence="3 5" id="KW-0533">Nickel</keyword>
<sequence>MLTVNKLLPRGQALASALRRRAATVVLDWDTRQKSRFEATDSQGRQLGVFLPRGSVVRGGDVLVAEDGSLVLVQAAPQPVLEVRALNAFDLLRAAYHLGNRHVPLELQPDHLKLEPDHVLAQMLRQMGLQVAEAQAAFEPESGAYAAGAYAAGDHAHAHGQEHKHEHGPGCGHDHSHDHGLAHAHEHTHGAGCGHDHAHDHGHDHGHEHGPGCSHDHAHDHGHQHEHAPAAQPAPARGKPIGIAVAAAPVPHVHGPGCGHDH</sequence>
<comment type="similarity">
    <text evidence="5">Belongs to the UreE family.</text>
</comment>
<dbReference type="EMBL" id="JABBFW010000032">
    <property type="protein sequence ID" value="NML18443.1"/>
    <property type="molecule type" value="Genomic_DNA"/>
</dbReference>
<dbReference type="SUPFAM" id="SSF69737">
    <property type="entry name" value="Urease metallochaperone UreE, C-terminal domain"/>
    <property type="match status" value="1"/>
</dbReference>
<organism evidence="8 9">
    <name type="scientific">Azohydromonas caseinilytica</name>
    <dbReference type="NCBI Taxonomy" id="2728836"/>
    <lineage>
        <taxon>Bacteria</taxon>
        <taxon>Pseudomonadati</taxon>
        <taxon>Pseudomonadota</taxon>
        <taxon>Betaproteobacteria</taxon>
        <taxon>Burkholderiales</taxon>
        <taxon>Sphaerotilaceae</taxon>
        <taxon>Azohydromonas</taxon>
    </lineage>
</organism>
<feature type="compositionally biased region" description="Basic and acidic residues" evidence="6">
    <location>
        <begin position="155"/>
        <end position="228"/>
    </location>
</feature>
<evidence type="ECO:0000256" key="1">
    <source>
        <dbReference type="ARBA" id="ARBA00004496"/>
    </source>
</evidence>
<dbReference type="Pfam" id="PF05194">
    <property type="entry name" value="UreE_C"/>
    <property type="match status" value="1"/>
</dbReference>
<feature type="domain" description="UreE urease accessory N-terminal" evidence="7">
    <location>
        <begin position="7"/>
        <end position="71"/>
    </location>
</feature>
<dbReference type="InterPro" id="IPR002395">
    <property type="entry name" value="Kininogen"/>
</dbReference>
<dbReference type="InterPro" id="IPR036118">
    <property type="entry name" value="UreE_N_sf"/>
</dbReference>
<dbReference type="HAMAP" id="MF_00822">
    <property type="entry name" value="UreE"/>
    <property type="match status" value="1"/>
</dbReference>
<comment type="subcellular location">
    <subcellularLocation>
        <location evidence="1 5">Cytoplasm</location>
    </subcellularLocation>
</comment>
<comment type="caution">
    <text evidence="8">The sequence shown here is derived from an EMBL/GenBank/DDBJ whole genome shotgun (WGS) entry which is preliminary data.</text>
</comment>
<keyword evidence="9" id="KW-1185">Reference proteome</keyword>
<evidence type="ECO:0000256" key="3">
    <source>
        <dbReference type="ARBA" id="ARBA00022596"/>
    </source>
</evidence>
<dbReference type="CDD" id="cd00571">
    <property type="entry name" value="UreE"/>
    <property type="match status" value="1"/>
</dbReference>
<evidence type="ECO:0000256" key="2">
    <source>
        <dbReference type="ARBA" id="ARBA00022490"/>
    </source>
</evidence>
<evidence type="ECO:0000313" key="9">
    <source>
        <dbReference type="Proteomes" id="UP000574067"/>
    </source>
</evidence>
<dbReference type="SMART" id="SM00988">
    <property type="entry name" value="UreE_N"/>
    <property type="match status" value="1"/>
</dbReference>